<evidence type="ECO:0000313" key="2">
    <source>
        <dbReference type="Proteomes" id="UP000309872"/>
    </source>
</evidence>
<organism evidence="1 2">
    <name type="scientific">Sphingobacterium alkalisoli</name>
    <dbReference type="NCBI Taxonomy" id="1874115"/>
    <lineage>
        <taxon>Bacteria</taxon>
        <taxon>Pseudomonadati</taxon>
        <taxon>Bacteroidota</taxon>
        <taxon>Sphingobacteriia</taxon>
        <taxon>Sphingobacteriales</taxon>
        <taxon>Sphingobacteriaceae</taxon>
        <taxon>Sphingobacterium</taxon>
    </lineage>
</organism>
<protein>
    <recommendedName>
        <fullName evidence="3">RHS repeat-associated core domain-containing protein</fullName>
    </recommendedName>
</protein>
<dbReference type="NCBIfam" id="TIGR03696">
    <property type="entry name" value="Rhs_assc_core"/>
    <property type="match status" value="1"/>
</dbReference>
<dbReference type="OrthoDB" id="1274715at2"/>
<keyword evidence="2" id="KW-1185">Reference proteome</keyword>
<evidence type="ECO:0000313" key="1">
    <source>
        <dbReference type="EMBL" id="TJY66050.1"/>
    </source>
</evidence>
<name>A0A4U0H346_9SPHI</name>
<dbReference type="InterPro" id="IPR022385">
    <property type="entry name" value="Rhs_assc_core"/>
</dbReference>
<dbReference type="Proteomes" id="UP000309872">
    <property type="component" value="Unassembled WGS sequence"/>
</dbReference>
<dbReference type="EMBL" id="SUKA01000003">
    <property type="protein sequence ID" value="TJY66050.1"/>
    <property type="molecule type" value="Genomic_DNA"/>
</dbReference>
<evidence type="ECO:0008006" key="3">
    <source>
        <dbReference type="Google" id="ProtNLM"/>
    </source>
</evidence>
<gene>
    <name evidence="1" type="ORF">FAZ19_09735</name>
</gene>
<sequence length="61" mass="7260">MNVATFTCDYGARFYDAEIGRWNVIDPQAEKYRIFSPYVYTNNNPINFIDPDWNAFPILYQ</sequence>
<comment type="caution">
    <text evidence="1">The sequence shown here is derived from an EMBL/GenBank/DDBJ whole genome shotgun (WGS) entry which is preliminary data.</text>
</comment>
<proteinExistence type="predicted"/>
<dbReference type="Gene3D" id="2.180.10.10">
    <property type="entry name" value="RHS repeat-associated core"/>
    <property type="match status" value="1"/>
</dbReference>
<accession>A0A4U0H346</accession>
<reference evidence="1 2" key="1">
    <citation type="submission" date="2019-04" db="EMBL/GenBank/DDBJ databases">
        <title>Sphingobacterium olei sp. nov., isolated from oil-contaminated soil.</title>
        <authorList>
            <person name="Liu B."/>
        </authorList>
    </citation>
    <scope>NUCLEOTIDE SEQUENCE [LARGE SCALE GENOMIC DNA]</scope>
    <source>
        <strain evidence="1 2">Y3L14</strain>
    </source>
</reference>
<dbReference type="AlphaFoldDB" id="A0A4U0H346"/>